<proteinExistence type="inferred from homology"/>
<dbReference type="InterPro" id="IPR029063">
    <property type="entry name" value="SAM-dependent_MTases_sf"/>
</dbReference>
<dbReference type="PANTHER" id="PTHR13393">
    <property type="entry name" value="SAM-DEPENDENT METHYLTRANSFERASE"/>
    <property type="match status" value="1"/>
</dbReference>
<dbReference type="PANTHER" id="PTHR13393:SF0">
    <property type="entry name" value="RNA N6-ADENOSINE-METHYLTRANSFERASE METTL16"/>
    <property type="match status" value="1"/>
</dbReference>
<accession>A0ABR7X3S4</accession>
<sequence>MTDQSQNSSEEKTNLHPRNLHRGRYDFKALIKTLPALREFVVQNERDELSINFTDPDAVKTLNKALLKLYYGVAQWDIAEGFLCPPIPGRADYIHYIADVLAEGNNGVVPTGNSVKVLDVGVGANCIYPLIGHKAYGWNFVGSEADYIAVAAAKKIVDDNNLAGAIDIRRQTSYANIFEGIIKPGEKFDITMCNPPFHSSSKEVKEKSSRKWKNLGQDKGTELNFGGRNNELWCEGGEPRFLNKMMSESKEFAKSCKWFSSLISQKTTLPGCYKSLDYLGAKEVKTINMSQGQKTNRILVWTFQDIA</sequence>
<comment type="caution">
    <text evidence="7">The sequence shown here is derived from an EMBL/GenBank/DDBJ whole genome shotgun (WGS) entry which is preliminary data.</text>
</comment>
<evidence type="ECO:0000313" key="7">
    <source>
        <dbReference type="EMBL" id="MBD1385238.1"/>
    </source>
</evidence>
<comment type="catalytic activity">
    <reaction evidence="6">
        <text>adenosine(1618) in 23S rRNA + S-adenosyl-L-methionine = N(6)-methyladenosine(1618) in 23S rRNA + S-adenosyl-L-homocysteine + H(+)</text>
        <dbReference type="Rhea" id="RHEA:16497"/>
        <dbReference type="Rhea" id="RHEA-COMP:10229"/>
        <dbReference type="Rhea" id="RHEA-COMP:10231"/>
        <dbReference type="ChEBI" id="CHEBI:15378"/>
        <dbReference type="ChEBI" id="CHEBI:57856"/>
        <dbReference type="ChEBI" id="CHEBI:59789"/>
        <dbReference type="ChEBI" id="CHEBI:74411"/>
        <dbReference type="ChEBI" id="CHEBI:74449"/>
        <dbReference type="EC" id="2.1.1.181"/>
    </reaction>
</comment>
<protein>
    <recommendedName>
        <fullName evidence="6">Ribosomal RNA large subunit methyltransferase F</fullName>
        <ecNumber evidence="6">2.1.1.181</ecNumber>
    </recommendedName>
    <alternativeName>
        <fullName evidence="6">23S rRNA mA1618 methyltransferase</fullName>
    </alternativeName>
    <alternativeName>
        <fullName evidence="6">rRNA adenine N-6-methyltransferase</fullName>
    </alternativeName>
</protein>
<dbReference type="SUPFAM" id="SSF53335">
    <property type="entry name" value="S-adenosyl-L-methionine-dependent methyltransferases"/>
    <property type="match status" value="1"/>
</dbReference>
<reference evidence="7 8" key="1">
    <citation type="submission" date="2020-09" db="EMBL/GenBank/DDBJ databases">
        <title>Novel species of Mucilaginibacter isolated from a glacier on the Tibetan Plateau.</title>
        <authorList>
            <person name="Liu Q."/>
            <person name="Xin Y.-H."/>
        </authorList>
    </citation>
    <scope>NUCLEOTIDE SEQUENCE [LARGE SCALE GENOMIC DNA]</scope>
    <source>
        <strain evidence="7 8">CGMCC 1.13878</strain>
    </source>
</reference>
<evidence type="ECO:0000256" key="2">
    <source>
        <dbReference type="ARBA" id="ARBA00022552"/>
    </source>
</evidence>
<dbReference type="GO" id="GO:0052907">
    <property type="term" value="F:23S rRNA (adenine(1618)-N(6))-methyltransferase activity"/>
    <property type="evidence" value="ECO:0007669"/>
    <property type="project" value="UniProtKB-EC"/>
</dbReference>
<dbReference type="Pfam" id="PF05971">
    <property type="entry name" value="Methyltransf_10"/>
    <property type="match status" value="1"/>
</dbReference>
<dbReference type="PIRSF" id="PIRSF029038">
    <property type="entry name" value="Mtase_YbiN_prd"/>
    <property type="match status" value="1"/>
</dbReference>
<evidence type="ECO:0000256" key="1">
    <source>
        <dbReference type="ARBA" id="ARBA00022490"/>
    </source>
</evidence>
<keyword evidence="1 6" id="KW-0963">Cytoplasm</keyword>
<gene>
    <name evidence="6 7" type="primary">rlmF</name>
    <name evidence="7" type="ORF">IDJ75_08095</name>
</gene>
<evidence type="ECO:0000256" key="3">
    <source>
        <dbReference type="ARBA" id="ARBA00022603"/>
    </source>
</evidence>
<dbReference type="Proteomes" id="UP000618754">
    <property type="component" value="Unassembled WGS sequence"/>
</dbReference>
<dbReference type="Gene3D" id="3.40.50.150">
    <property type="entry name" value="Vaccinia Virus protein VP39"/>
    <property type="match status" value="1"/>
</dbReference>
<dbReference type="EC" id="2.1.1.181" evidence="6"/>
<keyword evidence="3 6" id="KW-0489">Methyltransferase</keyword>
<keyword evidence="2 6" id="KW-0698">rRNA processing</keyword>
<comment type="similarity">
    <text evidence="6">Belongs to the methyltransferase superfamily. METTL16/RlmF family.</text>
</comment>
<dbReference type="NCBIfam" id="NF008725">
    <property type="entry name" value="PRK11727.1"/>
    <property type="match status" value="1"/>
</dbReference>
<dbReference type="EMBL" id="JACWMW010000002">
    <property type="protein sequence ID" value="MBD1385238.1"/>
    <property type="molecule type" value="Genomic_DNA"/>
</dbReference>
<evidence type="ECO:0000256" key="5">
    <source>
        <dbReference type="ARBA" id="ARBA00022691"/>
    </source>
</evidence>
<keyword evidence="4 6" id="KW-0808">Transferase</keyword>
<evidence type="ECO:0000256" key="4">
    <source>
        <dbReference type="ARBA" id="ARBA00022679"/>
    </source>
</evidence>
<dbReference type="InterPro" id="IPR016909">
    <property type="entry name" value="rRNA_lsu_MeTfrase_F"/>
</dbReference>
<dbReference type="CDD" id="cd02440">
    <property type="entry name" value="AdoMet_MTases"/>
    <property type="match status" value="1"/>
</dbReference>
<evidence type="ECO:0000256" key="6">
    <source>
        <dbReference type="HAMAP-Rule" id="MF_01848"/>
    </source>
</evidence>
<comment type="function">
    <text evidence="6">Specifically methylates the adenine in position 1618 of 23S rRNA.</text>
</comment>
<organism evidence="7 8">
    <name type="scientific">Mucilaginibacter rigui</name>
    <dbReference type="NCBI Taxonomy" id="534635"/>
    <lineage>
        <taxon>Bacteria</taxon>
        <taxon>Pseudomonadati</taxon>
        <taxon>Bacteroidota</taxon>
        <taxon>Sphingobacteriia</taxon>
        <taxon>Sphingobacteriales</taxon>
        <taxon>Sphingobacteriaceae</taxon>
        <taxon>Mucilaginibacter</taxon>
    </lineage>
</organism>
<comment type="subcellular location">
    <subcellularLocation>
        <location evidence="6">Cytoplasm</location>
    </subcellularLocation>
</comment>
<dbReference type="RefSeq" id="WP_191175125.1">
    <property type="nucleotide sequence ID" value="NZ_JACWMW010000002.1"/>
</dbReference>
<name>A0ABR7X3S4_9SPHI</name>
<keyword evidence="8" id="KW-1185">Reference proteome</keyword>
<dbReference type="HAMAP" id="MF_01848">
    <property type="entry name" value="23SrRNA_methyltr_F"/>
    <property type="match status" value="1"/>
</dbReference>
<evidence type="ECO:0000313" key="8">
    <source>
        <dbReference type="Proteomes" id="UP000618754"/>
    </source>
</evidence>
<dbReference type="InterPro" id="IPR010286">
    <property type="entry name" value="METTL16/RlmF"/>
</dbReference>
<keyword evidence="5 6" id="KW-0949">S-adenosyl-L-methionine</keyword>